<dbReference type="Gene3D" id="3.30.43.10">
    <property type="entry name" value="Uridine Diphospho-n-acetylenolpyruvylglucosamine Reductase, domain 2"/>
    <property type="match status" value="1"/>
</dbReference>
<dbReference type="Gene3D" id="1.20.1050.10">
    <property type="match status" value="1"/>
</dbReference>
<evidence type="ECO:0000313" key="3">
    <source>
        <dbReference type="Proteomes" id="UP001327560"/>
    </source>
</evidence>
<organism evidence="2 3">
    <name type="scientific">Canna indica</name>
    <name type="common">Indian-shot</name>
    <dbReference type="NCBI Taxonomy" id="4628"/>
    <lineage>
        <taxon>Eukaryota</taxon>
        <taxon>Viridiplantae</taxon>
        <taxon>Streptophyta</taxon>
        <taxon>Embryophyta</taxon>
        <taxon>Tracheophyta</taxon>
        <taxon>Spermatophyta</taxon>
        <taxon>Magnoliopsida</taxon>
        <taxon>Liliopsida</taxon>
        <taxon>Zingiberales</taxon>
        <taxon>Cannaceae</taxon>
        <taxon>Canna</taxon>
    </lineage>
</organism>
<evidence type="ECO:0000313" key="2">
    <source>
        <dbReference type="EMBL" id="WOL08750.1"/>
    </source>
</evidence>
<gene>
    <name evidence="2" type="ORF">Cni_G17503</name>
</gene>
<evidence type="ECO:0000259" key="1">
    <source>
        <dbReference type="Pfam" id="PF01565"/>
    </source>
</evidence>
<sequence length="157" mass="16248">MAVVRPSSADDVAALVRSAFGSARSRFPVSARGHGHSTNGQALALGGVIVEMSCGIGPSRPRSRPAYAPARDEHVKLVDPEAFPVFHAWLREFEAQTQVKETIPAIDKLLEYARGIRQMMLSLSNGAAGGDSAPPAAAAGTSINNNIAVDAVDGGSG</sequence>
<reference evidence="2 3" key="1">
    <citation type="submission" date="2023-10" db="EMBL/GenBank/DDBJ databases">
        <title>Chromosome-scale genome assembly provides insights into flower coloration mechanisms of Canna indica.</title>
        <authorList>
            <person name="Li C."/>
        </authorList>
    </citation>
    <scope>NUCLEOTIDE SEQUENCE [LARGE SCALE GENOMIC DNA]</scope>
    <source>
        <tissue evidence="2">Flower</tissue>
    </source>
</reference>
<dbReference type="GO" id="GO:0050660">
    <property type="term" value="F:flavin adenine dinucleotide binding"/>
    <property type="evidence" value="ECO:0007669"/>
    <property type="project" value="InterPro"/>
</dbReference>
<dbReference type="InterPro" id="IPR036282">
    <property type="entry name" value="Glutathione-S-Trfase_C_sf"/>
</dbReference>
<dbReference type="InterPro" id="IPR036318">
    <property type="entry name" value="FAD-bd_PCMH-like_sf"/>
</dbReference>
<dbReference type="SUPFAM" id="SSF47616">
    <property type="entry name" value="GST C-terminal domain-like"/>
    <property type="match status" value="1"/>
</dbReference>
<dbReference type="Proteomes" id="UP001327560">
    <property type="component" value="Chromosome 5"/>
</dbReference>
<dbReference type="InterPro" id="IPR016167">
    <property type="entry name" value="FAD-bd_PCMH_sub1"/>
</dbReference>
<protein>
    <recommendedName>
        <fullName evidence="1">FAD linked oxidase N-terminal domain-containing protein</fullName>
    </recommendedName>
</protein>
<accession>A0AAQ3KJB9</accession>
<name>A0AAQ3KJB9_9LILI</name>
<dbReference type="SUPFAM" id="SSF56176">
    <property type="entry name" value="FAD-binding/transporter-associated domain-like"/>
    <property type="match status" value="1"/>
</dbReference>
<dbReference type="InterPro" id="IPR006094">
    <property type="entry name" value="Oxid_FAD_bind_N"/>
</dbReference>
<dbReference type="AlphaFoldDB" id="A0AAQ3KJB9"/>
<dbReference type="EMBL" id="CP136894">
    <property type="protein sequence ID" value="WOL08750.1"/>
    <property type="molecule type" value="Genomic_DNA"/>
</dbReference>
<proteinExistence type="predicted"/>
<feature type="domain" description="FAD linked oxidase N-terminal" evidence="1">
    <location>
        <begin position="2"/>
        <end position="53"/>
    </location>
</feature>
<dbReference type="Pfam" id="PF01565">
    <property type="entry name" value="FAD_binding_4"/>
    <property type="match status" value="1"/>
</dbReference>
<keyword evidence="3" id="KW-1185">Reference proteome</keyword>